<organism evidence="2 3">
    <name type="scientific">Nitratireductor basaltis</name>
    <dbReference type="NCBI Taxonomy" id="472175"/>
    <lineage>
        <taxon>Bacteria</taxon>
        <taxon>Pseudomonadati</taxon>
        <taxon>Pseudomonadota</taxon>
        <taxon>Alphaproteobacteria</taxon>
        <taxon>Hyphomicrobiales</taxon>
        <taxon>Phyllobacteriaceae</taxon>
        <taxon>Nitratireductor</taxon>
    </lineage>
</organism>
<dbReference type="PATRIC" id="fig|472175.3.peg.638"/>
<dbReference type="STRING" id="472175.EL18_00618"/>
<name>A0A084U9G6_9HYPH</name>
<dbReference type="RefSeq" id="WP_036479661.1">
    <property type="nucleotide sequence ID" value="NZ_JMQM01000001.1"/>
</dbReference>
<keyword evidence="3" id="KW-1185">Reference proteome</keyword>
<comment type="caution">
    <text evidence="2">The sequence shown here is derived from an EMBL/GenBank/DDBJ whole genome shotgun (WGS) entry which is preliminary data.</text>
</comment>
<sequence>MPRAVKSDDASHRERQQRYRTRLAAERRPEASAIDVAVAAAVAAFASAAARDPALHPQALQWILRYARRRLVDDGYDREQVMRVLHRRMRRFG</sequence>
<dbReference type="Proteomes" id="UP000053675">
    <property type="component" value="Unassembled WGS sequence"/>
</dbReference>
<protein>
    <submittedName>
        <fullName evidence="2">Uncharacterized protein</fullName>
    </submittedName>
</protein>
<feature type="region of interest" description="Disordered" evidence="1">
    <location>
        <begin position="1"/>
        <end position="24"/>
    </location>
</feature>
<evidence type="ECO:0000256" key="1">
    <source>
        <dbReference type="SAM" id="MobiDB-lite"/>
    </source>
</evidence>
<evidence type="ECO:0000313" key="2">
    <source>
        <dbReference type="EMBL" id="KFB09602.1"/>
    </source>
</evidence>
<reference evidence="2 3" key="1">
    <citation type="submission" date="2014-05" db="EMBL/GenBank/DDBJ databases">
        <title>Draft Genome Sequence of Nitratireductor basaltis Strain UMTGB225, A Marine Bacterium Isolated from Green Barrel Tunicate.</title>
        <authorList>
            <person name="Gan H.Y."/>
        </authorList>
    </citation>
    <scope>NUCLEOTIDE SEQUENCE [LARGE SCALE GENOMIC DNA]</scope>
    <source>
        <strain evidence="2 3">UMTGB225</strain>
    </source>
</reference>
<gene>
    <name evidence="2" type="ORF">EL18_00618</name>
</gene>
<dbReference type="AlphaFoldDB" id="A0A084U9G6"/>
<accession>A0A084U9G6</accession>
<evidence type="ECO:0000313" key="3">
    <source>
        <dbReference type="Proteomes" id="UP000053675"/>
    </source>
</evidence>
<proteinExistence type="predicted"/>
<dbReference type="EMBL" id="JMQM01000001">
    <property type="protein sequence ID" value="KFB09602.1"/>
    <property type="molecule type" value="Genomic_DNA"/>
</dbReference>